<dbReference type="NCBIfam" id="NF033745">
    <property type="entry name" value="class_C_sortase"/>
    <property type="match status" value="1"/>
</dbReference>
<dbReference type="GO" id="GO:0016787">
    <property type="term" value="F:hydrolase activity"/>
    <property type="evidence" value="ECO:0007669"/>
    <property type="project" value="UniProtKB-KW"/>
</dbReference>
<proteinExistence type="predicted"/>
<sequence>MKKHLPTIMLIAVFLIGLSLLLYPTVSNYVNSLHQSRAIASYEEGLSDLTAEDFSDYRQNATEYNARLFSSTDRFLETADRKTEYNNLLNPLSNSIMGYIEIKSIGVKLPIYHGTDDSVMQVGVGHIEGSSLPVGGASTHCVLSGHSGLPSTKLFTNLNKLKEGDIFKLHVLDQDLVYKVDKITVVEPADTKDLKIVDGMDYCTLVTCTPYGINSHRLLVRGVRVESDQSELSEVAADAVEIDPLLLVPVLAVPMLAVLLVWLFFNTNAKKKRKGW</sequence>
<reference evidence="4" key="1">
    <citation type="submission" date="2019-10" db="EMBL/GenBank/DDBJ databases">
        <authorList>
            <person name="Ross D.E."/>
            <person name="Gulliver D."/>
        </authorList>
    </citation>
    <scope>NUCLEOTIDE SEQUENCE</scope>
    <source>
        <strain evidence="4">DER-2019</strain>
    </source>
</reference>
<protein>
    <submittedName>
        <fullName evidence="4">Class C sortase</fullName>
    </submittedName>
</protein>
<keyword evidence="3" id="KW-0812">Transmembrane</keyword>
<dbReference type="Gene3D" id="2.40.260.10">
    <property type="entry name" value="Sortase"/>
    <property type="match status" value="1"/>
</dbReference>
<dbReference type="InterPro" id="IPR023365">
    <property type="entry name" value="Sortase_dom-sf"/>
</dbReference>
<feature type="active site" description="Acyl-thioester intermediate" evidence="2">
    <location>
        <position position="208"/>
    </location>
</feature>
<evidence type="ECO:0000256" key="3">
    <source>
        <dbReference type="SAM" id="Phobius"/>
    </source>
</evidence>
<gene>
    <name evidence="4" type="ORF">GH810_00285</name>
</gene>
<dbReference type="EMBL" id="WJBD01000001">
    <property type="protein sequence ID" value="MBC3886754.1"/>
    <property type="molecule type" value="Genomic_DNA"/>
</dbReference>
<evidence type="ECO:0000313" key="5">
    <source>
        <dbReference type="Proteomes" id="UP000616595"/>
    </source>
</evidence>
<organism evidence="4 5">
    <name type="scientific">Acetobacterium paludosum</name>
    <dbReference type="NCBI Taxonomy" id="52693"/>
    <lineage>
        <taxon>Bacteria</taxon>
        <taxon>Bacillati</taxon>
        <taxon>Bacillota</taxon>
        <taxon>Clostridia</taxon>
        <taxon>Eubacteriales</taxon>
        <taxon>Eubacteriaceae</taxon>
        <taxon>Acetobacterium</taxon>
    </lineage>
</organism>
<comment type="caution">
    <text evidence="4">The sequence shown here is derived from an EMBL/GenBank/DDBJ whole genome shotgun (WGS) entry which is preliminary data.</text>
</comment>
<name>A0A923HQ28_9FIRM</name>
<dbReference type="RefSeq" id="WP_148565393.1">
    <property type="nucleotide sequence ID" value="NZ_RXYA01000001.1"/>
</dbReference>
<evidence type="ECO:0000256" key="2">
    <source>
        <dbReference type="PIRSR" id="PIRSR605754-1"/>
    </source>
</evidence>
<feature type="active site" description="Proton donor/acceptor" evidence="2">
    <location>
        <position position="146"/>
    </location>
</feature>
<dbReference type="SUPFAM" id="SSF63817">
    <property type="entry name" value="Sortase"/>
    <property type="match status" value="1"/>
</dbReference>
<dbReference type="OrthoDB" id="1648028at2"/>
<dbReference type="InterPro" id="IPR005754">
    <property type="entry name" value="Sortase"/>
</dbReference>
<dbReference type="InterPro" id="IPR042002">
    <property type="entry name" value="Sortase_C"/>
</dbReference>
<keyword evidence="3" id="KW-0472">Membrane</keyword>
<evidence type="ECO:0000256" key="1">
    <source>
        <dbReference type="ARBA" id="ARBA00022801"/>
    </source>
</evidence>
<keyword evidence="5" id="KW-1185">Reference proteome</keyword>
<dbReference type="Pfam" id="PF04203">
    <property type="entry name" value="Sortase"/>
    <property type="match status" value="1"/>
</dbReference>
<evidence type="ECO:0000313" key="4">
    <source>
        <dbReference type="EMBL" id="MBC3886754.1"/>
    </source>
</evidence>
<reference evidence="4" key="2">
    <citation type="submission" date="2020-10" db="EMBL/GenBank/DDBJ databases">
        <title>Comparative genomics of the Acetobacterium genus.</title>
        <authorList>
            <person name="Marshall C."/>
            <person name="May H."/>
            <person name="Norman S."/>
        </authorList>
    </citation>
    <scope>NUCLEOTIDE SEQUENCE</scope>
    <source>
        <strain evidence="4">DER-2019</strain>
    </source>
</reference>
<keyword evidence="3" id="KW-1133">Transmembrane helix</keyword>
<keyword evidence="1" id="KW-0378">Hydrolase</keyword>
<dbReference type="NCBIfam" id="TIGR01076">
    <property type="entry name" value="sortase_fam"/>
    <property type="match status" value="1"/>
</dbReference>
<dbReference type="CDD" id="cd05827">
    <property type="entry name" value="Sortase_C"/>
    <property type="match status" value="1"/>
</dbReference>
<feature type="transmembrane region" description="Helical" evidence="3">
    <location>
        <begin position="245"/>
        <end position="265"/>
    </location>
</feature>
<dbReference type="Proteomes" id="UP000616595">
    <property type="component" value="Unassembled WGS sequence"/>
</dbReference>
<dbReference type="AlphaFoldDB" id="A0A923HQ28"/>
<accession>A0A923HQ28</accession>